<accession>A0A4Y9SMM2</accession>
<evidence type="ECO:0000256" key="1">
    <source>
        <dbReference type="SAM" id="SignalP"/>
    </source>
</evidence>
<protein>
    <submittedName>
        <fullName evidence="2">Uncharacterized protein</fullName>
    </submittedName>
</protein>
<comment type="caution">
    <text evidence="2">The sequence shown here is derived from an EMBL/GenBank/DDBJ whole genome shotgun (WGS) entry which is preliminary data.</text>
</comment>
<evidence type="ECO:0000313" key="2">
    <source>
        <dbReference type="EMBL" id="TFW25748.1"/>
    </source>
</evidence>
<dbReference type="Proteomes" id="UP000298438">
    <property type="component" value="Unassembled WGS sequence"/>
</dbReference>
<evidence type="ECO:0000313" key="3">
    <source>
        <dbReference type="Proteomes" id="UP000298438"/>
    </source>
</evidence>
<dbReference type="EMBL" id="SPVF01000073">
    <property type="protein sequence ID" value="TFW25748.1"/>
    <property type="molecule type" value="Genomic_DNA"/>
</dbReference>
<feature type="chain" id="PRO_5021315334" evidence="1">
    <location>
        <begin position="19"/>
        <end position="184"/>
    </location>
</feature>
<gene>
    <name evidence="2" type="ORF">E4L96_05020</name>
</gene>
<feature type="signal peptide" evidence="1">
    <location>
        <begin position="1"/>
        <end position="18"/>
    </location>
</feature>
<organism evidence="2 3">
    <name type="scientific">Zemynaea arenosa</name>
    <dbReference type="NCBI Taxonomy" id="2561931"/>
    <lineage>
        <taxon>Bacteria</taxon>
        <taxon>Pseudomonadati</taxon>
        <taxon>Pseudomonadota</taxon>
        <taxon>Betaproteobacteria</taxon>
        <taxon>Burkholderiales</taxon>
        <taxon>Oxalobacteraceae</taxon>
        <taxon>Telluria group</taxon>
        <taxon>Zemynaea</taxon>
    </lineage>
</organism>
<name>A0A4Y9SMM2_9BURK</name>
<keyword evidence="1" id="KW-0732">Signal</keyword>
<reference evidence="2 3" key="1">
    <citation type="submission" date="2019-03" db="EMBL/GenBank/DDBJ databases">
        <title>Draft Genome Sequence of Massilia arenosa sp. nov., a Novel Massilia Species Isolated from a Sandy-loam Maize Soil.</title>
        <authorList>
            <person name="Raths R."/>
            <person name="Peta V."/>
            <person name="Bucking H."/>
        </authorList>
    </citation>
    <scope>NUCLEOTIDE SEQUENCE [LARGE SCALE GENOMIC DNA]</scope>
    <source>
        <strain evidence="2 3">MC02</strain>
    </source>
</reference>
<dbReference type="AlphaFoldDB" id="A0A4Y9SMM2"/>
<dbReference type="OrthoDB" id="8755081at2"/>
<proteinExistence type="predicted"/>
<sequence>MIRSLVLPLLLAAGAVRAAEPEPPAPPQPIQQIAGEYTLASSSTAPRNGWGYSAGWISVRPLDERHVLILLACSWQREPKAVCSDYLVAQQRAGGVYMQDMNTDAMRFYFDPRTRTLTIVSRGFDAHASVRRDVFTATTGALADPVLQRRLQRAATHAGSKENTRVLGPYRSWSYQNNRIEFQS</sequence>
<keyword evidence="3" id="KW-1185">Reference proteome</keyword>
<dbReference type="RefSeq" id="WP_135206127.1">
    <property type="nucleotide sequence ID" value="NZ_SPVF01000073.1"/>
</dbReference>